<dbReference type="OrthoDB" id="9796672at2"/>
<reference evidence="15 16" key="1">
    <citation type="submission" date="2016-10" db="EMBL/GenBank/DDBJ databases">
        <authorList>
            <person name="de Groot N.N."/>
        </authorList>
    </citation>
    <scope>NUCLEOTIDE SEQUENCE [LARGE SCALE GENOMIC DNA]</scope>
    <source>
        <strain evidence="15 16">Nm22</strain>
    </source>
</reference>
<dbReference type="Proteomes" id="UP000199459">
    <property type="component" value="Unassembled WGS sequence"/>
</dbReference>
<evidence type="ECO:0000256" key="12">
    <source>
        <dbReference type="ARBA" id="ARBA00023264"/>
    </source>
</evidence>
<keyword evidence="8 14" id="KW-1133">Transmembrane helix</keyword>
<evidence type="ECO:0000256" key="5">
    <source>
        <dbReference type="ARBA" id="ARBA00014944"/>
    </source>
</evidence>
<keyword evidence="10 14" id="KW-0472">Membrane</keyword>
<dbReference type="EC" id="2.7.8.5" evidence="4"/>
<dbReference type="AlphaFoldDB" id="A0A1H8DK83"/>
<name>A0A1H8DK83_9PROT</name>
<dbReference type="PIRSF" id="PIRSF000847">
    <property type="entry name" value="Phos_ph_gly_syn"/>
    <property type="match status" value="1"/>
</dbReference>
<gene>
    <name evidence="15" type="ORF">SAMN05216325_10753</name>
</gene>
<keyword evidence="12" id="KW-1208">Phospholipid metabolism</keyword>
<keyword evidence="9" id="KW-0443">Lipid metabolism</keyword>
<accession>A0A1H8DK83</accession>
<evidence type="ECO:0000256" key="8">
    <source>
        <dbReference type="ARBA" id="ARBA00022989"/>
    </source>
</evidence>
<organism evidence="15 16">
    <name type="scientific">Nitrosomonas marina</name>
    <dbReference type="NCBI Taxonomy" id="917"/>
    <lineage>
        <taxon>Bacteria</taxon>
        <taxon>Pseudomonadati</taxon>
        <taxon>Pseudomonadota</taxon>
        <taxon>Betaproteobacteria</taxon>
        <taxon>Nitrosomonadales</taxon>
        <taxon>Nitrosomonadaceae</taxon>
        <taxon>Nitrosomonas</taxon>
    </lineage>
</organism>
<keyword evidence="7 14" id="KW-0812">Transmembrane</keyword>
<keyword evidence="6" id="KW-0444">Lipid biosynthesis</keyword>
<comment type="catalytic activity">
    <reaction evidence="13">
        <text>a CDP-1,2-diacyl-sn-glycerol + sn-glycerol 3-phosphate = a 1,2-diacyl-sn-glycero-3-phospho-(1'-sn-glycero-3'-phosphate) + CMP + H(+)</text>
        <dbReference type="Rhea" id="RHEA:12593"/>
        <dbReference type="ChEBI" id="CHEBI:15378"/>
        <dbReference type="ChEBI" id="CHEBI:57597"/>
        <dbReference type="ChEBI" id="CHEBI:58332"/>
        <dbReference type="ChEBI" id="CHEBI:60110"/>
        <dbReference type="ChEBI" id="CHEBI:60377"/>
        <dbReference type="EC" id="2.7.8.5"/>
    </reaction>
</comment>
<keyword evidence="15" id="KW-0808">Transferase</keyword>
<proteinExistence type="inferred from homology"/>
<evidence type="ECO:0000256" key="1">
    <source>
        <dbReference type="ARBA" id="ARBA00004141"/>
    </source>
</evidence>
<dbReference type="InterPro" id="IPR043130">
    <property type="entry name" value="CDP-OH_PTrfase_TM_dom"/>
</dbReference>
<feature type="transmembrane region" description="Helical" evidence="14">
    <location>
        <begin position="97"/>
        <end position="119"/>
    </location>
</feature>
<dbReference type="STRING" id="917.SAMN05216326_1059"/>
<evidence type="ECO:0000313" key="15">
    <source>
        <dbReference type="EMBL" id="SEN07566.1"/>
    </source>
</evidence>
<dbReference type="InterPro" id="IPR004570">
    <property type="entry name" value="Phosphatidylglycerol_P_synth"/>
</dbReference>
<evidence type="ECO:0000313" key="16">
    <source>
        <dbReference type="Proteomes" id="UP000199459"/>
    </source>
</evidence>
<evidence type="ECO:0000256" key="10">
    <source>
        <dbReference type="ARBA" id="ARBA00023136"/>
    </source>
</evidence>
<dbReference type="GO" id="GO:0046474">
    <property type="term" value="P:glycerophospholipid biosynthetic process"/>
    <property type="evidence" value="ECO:0007669"/>
    <property type="project" value="TreeGrafter"/>
</dbReference>
<comment type="similarity">
    <text evidence="3">Belongs to the CDP-alcohol phosphatidyltransferase class-I family.</text>
</comment>
<dbReference type="EMBL" id="FOCP01000007">
    <property type="protein sequence ID" value="SEN07566.1"/>
    <property type="molecule type" value="Genomic_DNA"/>
</dbReference>
<comment type="subcellular location">
    <subcellularLocation>
        <location evidence="1">Membrane</location>
        <topology evidence="1">Multi-pass membrane protein</topology>
    </subcellularLocation>
</comment>
<dbReference type="GO" id="GO:0016020">
    <property type="term" value="C:membrane"/>
    <property type="evidence" value="ECO:0007669"/>
    <property type="project" value="UniProtKB-SubCell"/>
</dbReference>
<keyword evidence="11" id="KW-0594">Phospholipid biosynthesis</keyword>
<protein>
    <recommendedName>
        <fullName evidence="5">CDP-diacylglycerol--glycerol-3-phosphate 3-phosphatidyltransferase</fullName>
        <ecNumber evidence="4">2.7.8.5</ecNumber>
    </recommendedName>
</protein>
<feature type="transmembrane region" description="Helical" evidence="14">
    <location>
        <begin position="131"/>
        <end position="152"/>
    </location>
</feature>
<evidence type="ECO:0000256" key="9">
    <source>
        <dbReference type="ARBA" id="ARBA00023098"/>
    </source>
</evidence>
<evidence type="ECO:0000256" key="13">
    <source>
        <dbReference type="ARBA" id="ARBA00048586"/>
    </source>
</evidence>
<feature type="transmembrane region" description="Helical" evidence="14">
    <location>
        <begin position="158"/>
        <end position="179"/>
    </location>
</feature>
<evidence type="ECO:0000256" key="11">
    <source>
        <dbReference type="ARBA" id="ARBA00023209"/>
    </source>
</evidence>
<dbReference type="InterPro" id="IPR000462">
    <property type="entry name" value="CDP-OH_P_trans"/>
</dbReference>
<dbReference type="Gene3D" id="1.20.120.1760">
    <property type="match status" value="1"/>
</dbReference>
<dbReference type="PANTHER" id="PTHR14269">
    <property type="entry name" value="CDP-DIACYLGLYCEROL--GLYCEROL-3-PHOSPHATE 3-PHOSPHATIDYLTRANSFERASE-RELATED"/>
    <property type="match status" value="1"/>
</dbReference>
<evidence type="ECO:0000256" key="2">
    <source>
        <dbReference type="ARBA" id="ARBA00005042"/>
    </source>
</evidence>
<dbReference type="GO" id="GO:0008444">
    <property type="term" value="F:CDP-diacylglycerol-glycerol-3-phosphate 3-phosphatidyltransferase activity"/>
    <property type="evidence" value="ECO:0007669"/>
    <property type="project" value="UniProtKB-EC"/>
</dbReference>
<evidence type="ECO:0000256" key="6">
    <source>
        <dbReference type="ARBA" id="ARBA00022516"/>
    </source>
</evidence>
<evidence type="ECO:0000256" key="14">
    <source>
        <dbReference type="SAM" id="Phobius"/>
    </source>
</evidence>
<dbReference type="InterPro" id="IPR050324">
    <property type="entry name" value="CDP-alcohol_PTase-I"/>
</dbReference>
<comment type="pathway">
    <text evidence="2">Phospholipid metabolism; phosphatidylglycerol biosynthesis; phosphatidylglycerol from CDP-diacylglycerol: step 1/2.</text>
</comment>
<sequence length="190" mass="21711">MKGSSSSIWKKLTKMLKHLPNTLSLLRLALAFVFPFAPEQYRLAIVALALATEYFDGALSRWFNLQTPLGALLDPIADKCFVLSVAVIMFLETNMTWWQFLLFGARDIAVFCGATFIAWEKNWRAFFNVIPRVPGKIATVFQFLVFLSFVGLHMIPQWLLILTIVMSVVSALDYVQLFVKNDFYRGMRNA</sequence>
<evidence type="ECO:0000256" key="7">
    <source>
        <dbReference type="ARBA" id="ARBA00022692"/>
    </source>
</evidence>
<evidence type="ECO:0000256" key="3">
    <source>
        <dbReference type="ARBA" id="ARBA00010441"/>
    </source>
</evidence>
<evidence type="ECO:0000256" key="4">
    <source>
        <dbReference type="ARBA" id="ARBA00013170"/>
    </source>
</evidence>
<dbReference type="PANTHER" id="PTHR14269:SF11">
    <property type="entry name" value="CDP-DIACYLGLYCEROL--GLYCEROL-3-PHOSPHATE 3-PHOSPHATIDYLTRANSFERASE"/>
    <property type="match status" value="1"/>
</dbReference>
<dbReference type="Pfam" id="PF01066">
    <property type="entry name" value="CDP-OH_P_transf"/>
    <property type="match status" value="1"/>
</dbReference>